<evidence type="ECO:0000313" key="7">
    <source>
        <dbReference type="EMBL" id="SCU90235.1"/>
    </source>
</evidence>
<dbReference type="InterPro" id="IPR012677">
    <property type="entry name" value="Nucleotide-bd_a/b_plait_sf"/>
</dbReference>
<protein>
    <submittedName>
        <fullName evidence="7">LAMI_0E01200g1_1</fullName>
    </submittedName>
</protein>
<organism evidence="7 8">
    <name type="scientific">Lachancea mirantina</name>
    <dbReference type="NCBI Taxonomy" id="1230905"/>
    <lineage>
        <taxon>Eukaryota</taxon>
        <taxon>Fungi</taxon>
        <taxon>Dikarya</taxon>
        <taxon>Ascomycota</taxon>
        <taxon>Saccharomycotina</taxon>
        <taxon>Saccharomycetes</taxon>
        <taxon>Saccharomycetales</taxon>
        <taxon>Saccharomycetaceae</taxon>
        <taxon>Lachancea</taxon>
    </lineage>
</organism>
<dbReference type="GO" id="GO:0003723">
    <property type="term" value="F:RNA binding"/>
    <property type="evidence" value="ECO:0007669"/>
    <property type="project" value="UniProtKB-UniRule"/>
</dbReference>
<keyword evidence="2 4" id="KW-0694">RNA-binding</keyword>
<evidence type="ECO:0000256" key="2">
    <source>
        <dbReference type="ARBA" id="ARBA00022884"/>
    </source>
</evidence>
<dbReference type="GO" id="GO:0008380">
    <property type="term" value="P:RNA splicing"/>
    <property type="evidence" value="ECO:0007669"/>
    <property type="project" value="UniProtKB-KW"/>
</dbReference>
<reference evidence="7 8" key="1">
    <citation type="submission" date="2016-03" db="EMBL/GenBank/DDBJ databases">
        <authorList>
            <person name="Devillers H."/>
        </authorList>
    </citation>
    <scope>NUCLEOTIDE SEQUENCE [LARGE SCALE GENOMIC DNA]</scope>
    <source>
        <strain evidence="7">CBS 11717</strain>
    </source>
</reference>
<gene>
    <name evidence="7" type="ORF">LAMI_0E01200G</name>
</gene>
<feature type="compositionally biased region" description="Basic and acidic residues" evidence="5">
    <location>
        <begin position="30"/>
        <end position="59"/>
    </location>
</feature>
<feature type="domain" description="RRM" evidence="6">
    <location>
        <begin position="392"/>
        <end position="475"/>
    </location>
</feature>
<evidence type="ECO:0000259" key="6">
    <source>
        <dbReference type="PROSITE" id="PS50102"/>
    </source>
</evidence>
<evidence type="ECO:0000256" key="5">
    <source>
        <dbReference type="SAM" id="MobiDB-lite"/>
    </source>
</evidence>
<dbReference type="STRING" id="1230905.A0A1G4JIV5"/>
<dbReference type="SUPFAM" id="SSF54928">
    <property type="entry name" value="RNA-binding domain, RBD"/>
    <property type="match status" value="1"/>
</dbReference>
<keyword evidence="3" id="KW-0508">mRNA splicing</keyword>
<dbReference type="OrthoDB" id="10266058at2759"/>
<proteinExistence type="predicted"/>
<feature type="region of interest" description="Disordered" evidence="5">
    <location>
        <begin position="28"/>
        <end position="92"/>
    </location>
</feature>
<dbReference type="InterPro" id="IPR000504">
    <property type="entry name" value="RRM_dom"/>
</dbReference>
<dbReference type="InterPro" id="IPR035979">
    <property type="entry name" value="RBD_domain_sf"/>
</dbReference>
<evidence type="ECO:0000256" key="4">
    <source>
        <dbReference type="PROSITE-ProRule" id="PRU00176"/>
    </source>
</evidence>
<evidence type="ECO:0000256" key="3">
    <source>
        <dbReference type="ARBA" id="ARBA00023187"/>
    </source>
</evidence>
<dbReference type="PANTHER" id="PTHR23139">
    <property type="entry name" value="RNA-BINDING PROTEIN"/>
    <property type="match status" value="1"/>
</dbReference>
<dbReference type="GO" id="GO:0006397">
    <property type="term" value="P:mRNA processing"/>
    <property type="evidence" value="ECO:0007669"/>
    <property type="project" value="UniProtKB-KW"/>
</dbReference>
<dbReference type="Gene3D" id="3.30.70.330">
    <property type="match status" value="1"/>
</dbReference>
<dbReference type="PROSITE" id="PS50102">
    <property type="entry name" value="RRM"/>
    <property type="match status" value="1"/>
</dbReference>
<dbReference type="Proteomes" id="UP000191024">
    <property type="component" value="Chromosome E"/>
</dbReference>
<keyword evidence="1" id="KW-0507">mRNA processing</keyword>
<dbReference type="EMBL" id="LT598465">
    <property type="protein sequence ID" value="SCU90235.1"/>
    <property type="molecule type" value="Genomic_DNA"/>
</dbReference>
<dbReference type="SMART" id="SM00361">
    <property type="entry name" value="RRM_1"/>
    <property type="match status" value="1"/>
</dbReference>
<name>A0A1G4JIV5_9SACH</name>
<dbReference type="InterPro" id="IPR003954">
    <property type="entry name" value="RRM_euk-type"/>
</dbReference>
<keyword evidence="8" id="KW-1185">Reference proteome</keyword>
<dbReference type="AlphaFoldDB" id="A0A1G4JIV5"/>
<evidence type="ECO:0000313" key="8">
    <source>
        <dbReference type="Proteomes" id="UP000191024"/>
    </source>
</evidence>
<sequence length="483" mass="55505">MASAEANNGFNSNINRAQSRFQSRMVAHNGFDDSRNINGRDVRNRSRYDDRGYEDDRRSCYGNSRGPKNFRNESRYRGSSRPRSSHYNRTQEIHRGRQLEPNWDEIIPIDQRVHMRLTKWDVTPKGFENVPAERAKLSGLFPLPGQPQDIDKSKLEGIVSSGALTRRTRVLFEDLTATNMAAVRANRRLILTSLDANFACDQTVIELIAEFARDLESVEEYELLRGKWLEDRRLLLEFSKEEAVTLVLACQKFIEKRLNTKFVWQRPGEFVQKAAADDPICGGKVIAVHDIQENDEETIRHFLTSKGIQISWLKLIKVGKGLESTQSVLFEPENEIQQLKDLKWSRPNDSKLKQNFTDITFQNLPRLVSKQGHEATRVLMLLNCIDPMDLKDDEFVAEIEDAMQNSDVMLSFGEIESVKIPVPSADYRMSFDTISDNVGKIYVKFKELQGAKNAMNKLAGSKFNDRTVLCSYFSERDYNMNVL</sequence>
<accession>A0A1G4JIV5</accession>
<dbReference type="CDD" id="cd12232">
    <property type="entry name" value="RRM3_U2AF65"/>
    <property type="match status" value="1"/>
</dbReference>
<evidence type="ECO:0000256" key="1">
    <source>
        <dbReference type="ARBA" id="ARBA00022664"/>
    </source>
</evidence>